<evidence type="ECO:0000313" key="1">
    <source>
        <dbReference type="EMBL" id="KAL1204367.1"/>
    </source>
</evidence>
<gene>
    <name evidence="1" type="ORF">V5N11_034622</name>
</gene>
<protein>
    <submittedName>
        <fullName evidence="1">Uncharacterized protein</fullName>
    </submittedName>
</protein>
<dbReference type="EMBL" id="JBANAX010000538">
    <property type="protein sequence ID" value="KAL1204367.1"/>
    <property type="molecule type" value="Genomic_DNA"/>
</dbReference>
<name>A0ABD1AC47_CARAN</name>
<sequence>MRMQSFISSIDGDAWNSVLVGYSDPLISDAQGNMSTKVRTLWTPKEVNKGKSNTRALNAIYNAIDVGQFCMISSYKTAKRSMGGIGKRL</sequence>
<organism evidence="1 2">
    <name type="scientific">Cardamine amara subsp. amara</name>
    <dbReference type="NCBI Taxonomy" id="228776"/>
    <lineage>
        <taxon>Eukaryota</taxon>
        <taxon>Viridiplantae</taxon>
        <taxon>Streptophyta</taxon>
        <taxon>Embryophyta</taxon>
        <taxon>Tracheophyta</taxon>
        <taxon>Spermatophyta</taxon>
        <taxon>Magnoliopsida</taxon>
        <taxon>eudicotyledons</taxon>
        <taxon>Gunneridae</taxon>
        <taxon>Pentapetalae</taxon>
        <taxon>rosids</taxon>
        <taxon>malvids</taxon>
        <taxon>Brassicales</taxon>
        <taxon>Brassicaceae</taxon>
        <taxon>Cardamineae</taxon>
        <taxon>Cardamine</taxon>
    </lineage>
</organism>
<dbReference type="AlphaFoldDB" id="A0ABD1AC47"/>
<proteinExistence type="predicted"/>
<comment type="caution">
    <text evidence="1">The sequence shown here is derived from an EMBL/GenBank/DDBJ whole genome shotgun (WGS) entry which is preliminary data.</text>
</comment>
<keyword evidence="2" id="KW-1185">Reference proteome</keyword>
<reference evidence="1 2" key="1">
    <citation type="submission" date="2024-04" db="EMBL/GenBank/DDBJ databases">
        <title>Genome assembly C_amara_ONT_v2.</title>
        <authorList>
            <person name="Yant L."/>
            <person name="Moore C."/>
            <person name="Slenker M."/>
        </authorList>
    </citation>
    <scope>NUCLEOTIDE SEQUENCE [LARGE SCALE GENOMIC DNA]</scope>
    <source>
        <tissue evidence="1">Leaf</tissue>
    </source>
</reference>
<evidence type="ECO:0000313" key="2">
    <source>
        <dbReference type="Proteomes" id="UP001558713"/>
    </source>
</evidence>
<accession>A0ABD1AC47</accession>
<dbReference type="Proteomes" id="UP001558713">
    <property type="component" value="Unassembled WGS sequence"/>
</dbReference>